<feature type="region of interest" description="Disordered" evidence="1">
    <location>
        <begin position="68"/>
        <end position="103"/>
    </location>
</feature>
<sequence length="116" mass="12884">MLPRRVIFIALLSTGSPTMIIASSSMVGALNLPACSPDGVLSTLMTIFAANDVIWKQELNLRVMRKNNVESRDSSARSDCRGSGGLRRGNKTTFPNEFHMPNGSQQNFKAWQYRHI</sequence>
<feature type="signal peptide" evidence="2">
    <location>
        <begin position="1"/>
        <end position="22"/>
    </location>
</feature>
<dbReference type="EMBL" id="BPLR01008093">
    <property type="protein sequence ID" value="GIY22020.1"/>
    <property type="molecule type" value="Genomic_DNA"/>
</dbReference>
<keyword evidence="2" id="KW-0732">Signal</keyword>
<name>A0AAV4RJZ0_CAEEX</name>
<feature type="chain" id="PRO_5043562549" description="Secreted protein" evidence="2">
    <location>
        <begin position="23"/>
        <end position="116"/>
    </location>
</feature>
<comment type="caution">
    <text evidence="3">The sequence shown here is derived from an EMBL/GenBank/DDBJ whole genome shotgun (WGS) entry which is preliminary data.</text>
</comment>
<evidence type="ECO:0000256" key="2">
    <source>
        <dbReference type="SAM" id="SignalP"/>
    </source>
</evidence>
<feature type="compositionally biased region" description="Basic and acidic residues" evidence="1">
    <location>
        <begin position="68"/>
        <end position="80"/>
    </location>
</feature>
<proteinExistence type="predicted"/>
<dbReference type="AlphaFoldDB" id="A0AAV4RJZ0"/>
<protein>
    <recommendedName>
        <fullName evidence="5">Secreted protein</fullName>
    </recommendedName>
</protein>
<organism evidence="3 4">
    <name type="scientific">Caerostris extrusa</name>
    <name type="common">Bark spider</name>
    <name type="synonym">Caerostris bankana</name>
    <dbReference type="NCBI Taxonomy" id="172846"/>
    <lineage>
        <taxon>Eukaryota</taxon>
        <taxon>Metazoa</taxon>
        <taxon>Ecdysozoa</taxon>
        <taxon>Arthropoda</taxon>
        <taxon>Chelicerata</taxon>
        <taxon>Arachnida</taxon>
        <taxon>Araneae</taxon>
        <taxon>Araneomorphae</taxon>
        <taxon>Entelegynae</taxon>
        <taxon>Araneoidea</taxon>
        <taxon>Araneidae</taxon>
        <taxon>Caerostris</taxon>
    </lineage>
</organism>
<gene>
    <name evidence="3" type="ORF">CEXT_724981</name>
</gene>
<accession>A0AAV4RJZ0</accession>
<reference evidence="3 4" key="1">
    <citation type="submission" date="2021-06" db="EMBL/GenBank/DDBJ databases">
        <title>Caerostris extrusa draft genome.</title>
        <authorList>
            <person name="Kono N."/>
            <person name="Arakawa K."/>
        </authorList>
    </citation>
    <scope>NUCLEOTIDE SEQUENCE [LARGE SCALE GENOMIC DNA]</scope>
</reference>
<evidence type="ECO:0008006" key="5">
    <source>
        <dbReference type="Google" id="ProtNLM"/>
    </source>
</evidence>
<evidence type="ECO:0000313" key="4">
    <source>
        <dbReference type="Proteomes" id="UP001054945"/>
    </source>
</evidence>
<keyword evidence="4" id="KW-1185">Reference proteome</keyword>
<evidence type="ECO:0000256" key="1">
    <source>
        <dbReference type="SAM" id="MobiDB-lite"/>
    </source>
</evidence>
<evidence type="ECO:0000313" key="3">
    <source>
        <dbReference type="EMBL" id="GIY22020.1"/>
    </source>
</evidence>
<dbReference type="Proteomes" id="UP001054945">
    <property type="component" value="Unassembled WGS sequence"/>
</dbReference>